<feature type="region of interest" description="Disordered" evidence="1">
    <location>
        <begin position="1"/>
        <end position="20"/>
    </location>
</feature>
<proteinExistence type="predicted"/>
<comment type="caution">
    <text evidence="2">The sequence shown here is derived from an EMBL/GenBank/DDBJ whole genome shotgun (WGS) entry which is preliminary data.</text>
</comment>
<dbReference type="Proteomes" id="UP001194468">
    <property type="component" value="Unassembled WGS sequence"/>
</dbReference>
<organism evidence="2 3">
    <name type="scientific">Boletus edulis BED1</name>
    <dbReference type="NCBI Taxonomy" id="1328754"/>
    <lineage>
        <taxon>Eukaryota</taxon>
        <taxon>Fungi</taxon>
        <taxon>Dikarya</taxon>
        <taxon>Basidiomycota</taxon>
        <taxon>Agaricomycotina</taxon>
        <taxon>Agaricomycetes</taxon>
        <taxon>Agaricomycetidae</taxon>
        <taxon>Boletales</taxon>
        <taxon>Boletineae</taxon>
        <taxon>Boletaceae</taxon>
        <taxon>Boletoideae</taxon>
        <taxon>Boletus</taxon>
    </lineage>
</organism>
<evidence type="ECO:0000313" key="2">
    <source>
        <dbReference type="EMBL" id="KAF8432537.1"/>
    </source>
</evidence>
<evidence type="ECO:0000256" key="1">
    <source>
        <dbReference type="SAM" id="MobiDB-lite"/>
    </source>
</evidence>
<keyword evidence="3" id="KW-1185">Reference proteome</keyword>
<reference evidence="2" key="1">
    <citation type="submission" date="2019-10" db="EMBL/GenBank/DDBJ databases">
        <authorList>
            <consortium name="DOE Joint Genome Institute"/>
            <person name="Kuo A."/>
            <person name="Miyauchi S."/>
            <person name="Kiss E."/>
            <person name="Drula E."/>
            <person name="Kohler A."/>
            <person name="Sanchez-Garcia M."/>
            <person name="Andreopoulos B."/>
            <person name="Barry K.W."/>
            <person name="Bonito G."/>
            <person name="Buee M."/>
            <person name="Carver A."/>
            <person name="Chen C."/>
            <person name="Cichocki N."/>
            <person name="Clum A."/>
            <person name="Culley D."/>
            <person name="Crous P.W."/>
            <person name="Fauchery L."/>
            <person name="Girlanda M."/>
            <person name="Hayes R."/>
            <person name="Keri Z."/>
            <person name="LaButti K."/>
            <person name="Lipzen A."/>
            <person name="Lombard V."/>
            <person name="Magnuson J."/>
            <person name="Maillard F."/>
            <person name="Morin E."/>
            <person name="Murat C."/>
            <person name="Nolan M."/>
            <person name="Ohm R."/>
            <person name="Pangilinan J."/>
            <person name="Pereira M."/>
            <person name="Perotto S."/>
            <person name="Peter M."/>
            <person name="Riley R."/>
            <person name="Sitrit Y."/>
            <person name="Stielow B."/>
            <person name="Szollosi G."/>
            <person name="Zifcakova L."/>
            <person name="Stursova M."/>
            <person name="Spatafora J.W."/>
            <person name="Tedersoo L."/>
            <person name="Vaario L.-M."/>
            <person name="Yamada A."/>
            <person name="Yan M."/>
            <person name="Wang P."/>
            <person name="Xu J."/>
            <person name="Bruns T."/>
            <person name="Baldrian P."/>
            <person name="Vilgalys R."/>
            <person name="Henrissat B."/>
            <person name="Grigoriev I.V."/>
            <person name="Hibbett D."/>
            <person name="Nagy L.G."/>
            <person name="Martin F.M."/>
        </authorList>
    </citation>
    <scope>NUCLEOTIDE SEQUENCE</scope>
    <source>
        <strain evidence="2">BED1</strain>
    </source>
</reference>
<gene>
    <name evidence="2" type="ORF">L210DRAFT_3507417</name>
</gene>
<name>A0AAD4BJS0_BOLED</name>
<sequence>MLASAPSLVRPATSRHLTRKQPRITNQLDPLWSEDLQQLAKQRSERDRISEQRRQMQLASQQRFILHWYDKLVAWLGDNIVKIEVFEDQLMRWITTDLQHTFTLEPKCHLFLRRYGVTDCQHFDEELQVAKQQSRPRHLCFNMTAERQALRQKEKQKARLSTTMGPEDSDNEVEIIEDVDATPVPRVTAKRGLQYSPRHSSFRQMDDKALLARYPQEELFGLVFPGATFRKPTYYENRAKFTCTVASVLAEHEAAGNSNKGRWSSYLAARRLARGEGSKPPGRSSRSNLK</sequence>
<reference evidence="2" key="2">
    <citation type="journal article" date="2020" name="Nat. Commun.">
        <title>Large-scale genome sequencing of mycorrhizal fungi provides insights into the early evolution of symbiotic traits.</title>
        <authorList>
            <person name="Miyauchi S."/>
            <person name="Kiss E."/>
            <person name="Kuo A."/>
            <person name="Drula E."/>
            <person name="Kohler A."/>
            <person name="Sanchez-Garcia M."/>
            <person name="Morin E."/>
            <person name="Andreopoulos B."/>
            <person name="Barry K.W."/>
            <person name="Bonito G."/>
            <person name="Buee M."/>
            <person name="Carver A."/>
            <person name="Chen C."/>
            <person name="Cichocki N."/>
            <person name="Clum A."/>
            <person name="Culley D."/>
            <person name="Crous P.W."/>
            <person name="Fauchery L."/>
            <person name="Girlanda M."/>
            <person name="Hayes R.D."/>
            <person name="Keri Z."/>
            <person name="LaButti K."/>
            <person name="Lipzen A."/>
            <person name="Lombard V."/>
            <person name="Magnuson J."/>
            <person name="Maillard F."/>
            <person name="Murat C."/>
            <person name="Nolan M."/>
            <person name="Ohm R.A."/>
            <person name="Pangilinan J."/>
            <person name="Pereira M.F."/>
            <person name="Perotto S."/>
            <person name="Peter M."/>
            <person name="Pfister S."/>
            <person name="Riley R."/>
            <person name="Sitrit Y."/>
            <person name="Stielow J.B."/>
            <person name="Szollosi G."/>
            <person name="Zifcakova L."/>
            <person name="Stursova M."/>
            <person name="Spatafora J.W."/>
            <person name="Tedersoo L."/>
            <person name="Vaario L.M."/>
            <person name="Yamada A."/>
            <person name="Yan M."/>
            <person name="Wang P."/>
            <person name="Xu J."/>
            <person name="Bruns T."/>
            <person name="Baldrian P."/>
            <person name="Vilgalys R."/>
            <person name="Dunand C."/>
            <person name="Henrissat B."/>
            <person name="Grigoriev I.V."/>
            <person name="Hibbett D."/>
            <person name="Nagy L.G."/>
            <person name="Martin F.M."/>
        </authorList>
    </citation>
    <scope>NUCLEOTIDE SEQUENCE</scope>
    <source>
        <strain evidence="2">BED1</strain>
    </source>
</reference>
<protein>
    <submittedName>
        <fullName evidence="2">Uncharacterized protein</fullName>
    </submittedName>
</protein>
<accession>A0AAD4BJS0</accession>
<dbReference type="AlphaFoldDB" id="A0AAD4BJS0"/>
<evidence type="ECO:0000313" key="3">
    <source>
        <dbReference type="Proteomes" id="UP001194468"/>
    </source>
</evidence>
<dbReference type="EMBL" id="WHUW01000039">
    <property type="protein sequence ID" value="KAF8432537.1"/>
    <property type="molecule type" value="Genomic_DNA"/>
</dbReference>